<evidence type="ECO:0000313" key="2">
    <source>
        <dbReference type="Proteomes" id="UP000001343"/>
    </source>
</evidence>
<accession>A0AA87MRM5</accession>
<sequence>MKESEYTELLVYFCLWNLEKFPLWMHTVCIPTSKARENLLFAARLTQTSPLKRLTSPSKTATSPGGSLGVACPSPGGSRPLTLAFCWGLEYVSVQNTDFTSKKGLLGPKKFFRTLSVRLLAGWF</sequence>
<name>A0AA87MRM5_9LEPT</name>
<evidence type="ECO:0000313" key="1">
    <source>
        <dbReference type="EMBL" id="EKS01403.1"/>
    </source>
</evidence>
<dbReference type="Proteomes" id="UP000001343">
    <property type="component" value="Unassembled WGS sequence"/>
</dbReference>
<organism evidence="1 2">
    <name type="scientific">Leptospira mayottensis 200901122</name>
    <dbReference type="NCBI Taxonomy" id="1193010"/>
    <lineage>
        <taxon>Bacteria</taxon>
        <taxon>Pseudomonadati</taxon>
        <taxon>Spirochaetota</taxon>
        <taxon>Spirochaetia</taxon>
        <taxon>Leptospirales</taxon>
        <taxon>Leptospiraceae</taxon>
        <taxon>Leptospira</taxon>
    </lineage>
</organism>
<dbReference type="AlphaFoldDB" id="A0AA87MRM5"/>
<dbReference type="EMBL" id="AKWM02000020">
    <property type="protein sequence ID" value="EKS01403.1"/>
    <property type="molecule type" value="Genomic_DNA"/>
</dbReference>
<reference evidence="1 2" key="1">
    <citation type="journal article" date="2014" name="Int. J. Syst. Evol. Microbiol.">
        <title>Leptospira mayottensis sp. nov., a pathogenic species of the genus Leptospira isolated from humans.</title>
        <authorList>
            <person name="Bourhy P."/>
            <person name="Collet L."/>
            <person name="Brisse S."/>
            <person name="Picardeau M."/>
        </authorList>
    </citation>
    <scope>NUCLEOTIDE SEQUENCE [LARGE SCALE GENOMIC DNA]</scope>
    <source>
        <strain evidence="1 2">200901122</strain>
    </source>
</reference>
<gene>
    <name evidence="1" type="ORF">LEP1GSC125_0033</name>
</gene>
<comment type="caution">
    <text evidence="1">The sequence shown here is derived from an EMBL/GenBank/DDBJ whole genome shotgun (WGS) entry which is preliminary data.</text>
</comment>
<protein>
    <submittedName>
        <fullName evidence="1">Uncharacterized protein</fullName>
    </submittedName>
</protein>
<proteinExistence type="predicted"/>